<dbReference type="SUPFAM" id="SSF46689">
    <property type="entry name" value="Homeodomain-like"/>
    <property type="match status" value="2"/>
</dbReference>
<dbReference type="EMBL" id="CP146275">
    <property type="protein sequence ID" value="WWT32460.1"/>
    <property type="molecule type" value="Genomic_DNA"/>
</dbReference>
<keyword evidence="6" id="KW-1185">Reference proteome</keyword>
<dbReference type="InterPro" id="IPR050204">
    <property type="entry name" value="AraC_XylS_family_regulators"/>
</dbReference>
<evidence type="ECO:0000259" key="4">
    <source>
        <dbReference type="PROSITE" id="PS01124"/>
    </source>
</evidence>
<keyword evidence="1" id="KW-0805">Transcription regulation</keyword>
<dbReference type="PANTHER" id="PTHR46796:SF6">
    <property type="entry name" value="ARAC SUBFAMILY"/>
    <property type="match status" value="1"/>
</dbReference>
<evidence type="ECO:0000313" key="5">
    <source>
        <dbReference type="EMBL" id="WWT32460.1"/>
    </source>
</evidence>
<protein>
    <submittedName>
        <fullName evidence="5">AraC family transcriptional regulator</fullName>
    </submittedName>
</protein>
<evidence type="ECO:0000256" key="3">
    <source>
        <dbReference type="ARBA" id="ARBA00023163"/>
    </source>
</evidence>
<evidence type="ECO:0000256" key="1">
    <source>
        <dbReference type="ARBA" id="ARBA00023015"/>
    </source>
</evidence>
<accession>A0ABZ2HYI7</accession>
<dbReference type="InterPro" id="IPR018062">
    <property type="entry name" value="HTH_AraC-typ_CS"/>
</dbReference>
<evidence type="ECO:0000256" key="2">
    <source>
        <dbReference type="ARBA" id="ARBA00023125"/>
    </source>
</evidence>
<name>A0ABZ2HYI7_9HYPH</name>
<dbReference type="SMART" id="SM00342">
    <property type="entry name" value="HTH_ARAC"/>
    <property type="match status" value="1"/>
</dbReference>
<evidence type="ECO:0000313" key="6">
    <source>
        <dbReference type="Proteomes" id="UP001369958"/>
    </source>
</evidence>
<gene>
    <name evidence="5" type="ORF">V6617_15830</name>
</gene>
<dbReference type="PROSITE" id="PS00041">
    <property type="entry name" value="HTH_ARAC_FAMILY_1"/>
    <property type="match status" value="1"/>
</dbReference>
<sequence length="302" mass="33651">MRASVPFGVEETHGVLGQKPNKTAASSDNYNWNSIYASSQSEFPFEAFFSAVDDQLLVLHRSGPVAVDRLNGDRAQRRIVPAGGIHLVPGGMSFGFRLFEKLDTLHVYVRRAVIEEVAAEMVVGDPTNIDIVGEFVDSDVQMNNLLQAVMFALEDGDYATSLYVDCLARAVASRLVRNYSSARLRQASSFSSGSIGGPIVNEAIAYMRENLDRSIGLDDIAAVINRSPSHFARQFRNEMGTPPYQYLVNLRLDKAQSLLRDTRMSVAEVAFECGFTHQEHLTRLFRRRFQTTPAAYRKSCQN</sequence>
<dbReference type="RefSeq" id="WP_338607885.1">
    <property type="nucleotide sequence ID" value="NZ_CP146275.1"/>
</dbReference>
<dbReference type="Pfam" id="PF12833">
    <property type="entry name" value="HTH_18"/>
    <property type="match status" value="1"/>
</dbReference>
<dbReference type="Proteomes" id="UP001369958">
    <property type="component" value="Chromosome"/>
</dbReference>
<organism evidence="5 6">
    <name type="scientific">Pelagibacterium nitratireducens</name>
    <dbReference type="NCBI Taxonomy" id="1046114"/>
    <lineage>
        <taxon>Bacteria</taxon>
        <taxon>Pseudomonadati</taxon>
        <taxon>Pseudomonadota</taxon>
        <taxon>Alphaproteobacteria</taxon>
        <taxon>Hyphomicrobiales</taxon>
        <taxon>Devosiaceae</taxon>
        <taxon>Pelagibacterium</taxon>
    </lineage>
</organism>
<dbReference type="InterPro" id="IPR009057">
    <property type="entry name" value="Homeodomain-like_sf"/>
</dbReference>
<dbReference type="Gene3D" id="1.10.10.60">
    <property type="entry name" value="Homeodomain-like"/>
    <property type="match status" value="2"/>
</dbReference>
<feature type="domain" description="HTH araC/xylS-type" evidence="4">
    <location>
        <begin position="201"/>
        <end position="299"/>
    </location>
</feature>
<keyword evidence="3" id="KW-0804">Transcription</keyword>
<dbReference type="PANTHER" id="PTHR46796">
    <property type="entry name" value="HTH-TYPE TRANSCRIPTIONAL ACTIVATOR RHAS-RELATED"/>
    <property type="match status" value="1"/>
</dbReference>
<proteinExistence type="predicted"/>
<keyword evidence="2" id="KW-0238">DNA-binding</keyword>
<reference evidence="5 6" key="1">
    <citation type="submission" date="2024-02" db="EMBL/GenBank/DDBJ databases">
        <title>Complete genome sequence of Pelagibacterium nitratireducens ZH15.</title>
        <authorList>
            <person name="Zhao L.H."/>
        </authorList>
    </citation>
    <scope>NUCLEOTIDE SEQUENCE [LARGE SCALE GENOMIC DNA]</scope>
    <source>
        <strain evidence="5 6">ZH15</strain>
    </source>
</reference>
<dbReference type="InterPro" id="IPR018060">
    <property type="entry name" value="HTH_AraC"/>
</dbReference>
<dbReference type="PROSITE" id="PS01124">
    <property type="entry name" value="HTH_ARAC_FAMILY_2"/>
    <property type="match status" value="1"/>
</dbReference>